<dbReference type="RefSeq" id="XP_017768603.1">
    <property type="nucleotide sequence ID" value="XM_017913114.1"/>
</dbReference>
<name>A0ABM1M203_NICVS</name>
<dbReference type="GeneID" id="108556833"/>
<gene>
    <name evidence="3" type="primary">LOC108556833</name>
</gene>
<accession>A0ABM1M203</accession>
<reference evidence="3" key="1">
    <citation type="submission" date="2025-08" db="UniProtKB">
        <authorList>
            <consortium name="RefSeq"/>
        </authorList>
    </citation>
    <scope>IDENTIFICATION</scope>
    <source>
        <tissue evidence="3">Whole Larva</tissue>
    </source>
</reference>
<keyword evidence="1" id="KW-0732">Signal</keyword>
<evidence type="ECO:0000256" key="1">
    <source>
        <dbReference type="SAM" id="SignalP"/>
    </source>
</evidence>
<feature type="signal peptide" evidence="1">
    <location>
        <begin position="1"/>
        <end position="21"/>
    </location>
</feature>
<evidence type="ECO:0000313" key="2">
    <source>
        <dbReference type="Proteomes" id="UP000695000"/>
    </source>
</evidence>
<proteinExistence type="predicted"/>
<sequence>MFKYLLFIALVISCLLQFTECRYHSDDSSAVESREVSGSSGSSLVGGMLQTVAMVFNNFVSSNLRFLGSIGVFISEKISKVISWFINLIIRFSQ</sequence>
<dbReference type="Proteomes" id="UP000695000">
    <property type="component" value="Unplaced"/>
</dbReference>
<protein>
    <submittedName>
        <fullName evidence="3">Uncharacterized protein LOC108556833 isoform X2</fullName>
    </submittedName>
</protein>
<keyword evidence="2" id="KW-1185">Reference proteome</keyword>
<organism evidence="2 3">
    <name type="scientific">Nicrophorus vespilloides</name>
    <name type="common">Boreal carrion beetle</name>
    <dbReference type="NCBI Taxonomy" id="110193"/>
    <lineage>
        <taxon>Eukaryota</taxon>
        <taxon>Metazoa</taxon>
        <taxon>Ecdysozoa</taxon>
        <taxon>Arthropoda</taxon>
        <taxon>Hexapoda</taxon>
        <taxon>Insecta</taxon>
        <taxon>Pterygota</taxon>
        <taxon>Neoptera</taxon>
        <taxon>Endopterygota</taxon>
        <taxon>Coleoptera</taxon>
        <taxon>Polyphaga</taxon>
        <taxon>Staphyliniformia</taxon>
        <taxon>Silphidae</taxon>
        <taxon>Nicrophorinae</taxon>
        <taxon>Nicrophorus</taxon>
    </lineage>
</organism>
<feature type="chain" id="PRO_5046767663" evidence="1">
    <location>
        <begin position="22"/>
        <end position="94"/>
    </location>
</feature>
<evidence type="ECO:0000313" key="3">
    <source>
        <dbReference type="RefSeq" id="XP_017768603.1"/>
    </source>
</evidence>